<reference evidence="4" key="1">
    <citation type="journal article" date="2014" name="Nat. Genet.">
        <title>Genome of the human hookworm Necator americanus.</title>
        <authorList>
            <person name="Tang Y.T."/>
            <person name="Gao X."/>
            <person name="Rosa B.A."/>
            <person name="Abubucker S."/>
            <person name="Hallsworth-Pepin K."/>
            <person name="Martin J."/>
            <person name="Tyagi R."/>
            <person name="Heizer E."/>
            <person name="Zhang X."/>
            <person name="Bhonagiri-Palsikar V."/>
            <person name="Minx P."/>
            <person name="Warren W.C."/>
            <person name="Wang Q."/>
            <person name="Zhan B."/>
            <person name="Hotez P.J."/>
            <person name="Sternberg P.W."/>
            <person name="Dougall A."/>
            <person name="Gaze S.T."/>
            <person name="Mulvenna J."/>
            <person name="Sotillo J."/>
            <person name="Ranganathan S."/>
            <person name="Rabelo E.M."/>
            <person name="Wilson R.K."/>
            <person name="Felgner P.L."/>
            <person name="Bethony J."/>
            <person name="Hawdon J.M."/>
            <person name="Gasser R.B."/>
            <person name="Loukas A."/>
            <person name="Mitreva M."/>
        </authorList>
    </citation>
    <scope>NUCLEOTIDE SEQUENCE [LARGE SCALE GENOMIC DNA]</scope>
</reference>
<protein>
    <submittedName>
        <fullName evidence="3">Kunitz/Bovine pancreatic trypsin inhibitor domain protein</fullName>
    </submittedName>
</protein>
<dbReference type="InterPro" id="IPR002223">
    <property type="entry name" value="Kunitz_BPTI"/>
</dbReference>
<name>W2THQ8_NECAM</name>
<dbReference type="OrthoDB" id="4473401at2759"/>
<dbReference type="KEGG" id="nai:NECAME_08993"/>
<keyword evidence="1" id="KW-0732">Signal</keyword>
<proteinExistence type="predicted"/>
<evidence type="ECO:0000313" key="3">
    <source>
        <dbReference type="EMBL" id="ETN80711.1"/>
    </source>
</evidence>
<gene>
    <name evidence="3" type="ORF">NECAME_08993</name>
</gene>
<evidence type="ECO:0000259" key="2">
    <source>
        <dbReference type="PROSITE" id="PS50279"/>
    </source>
</evidence>
<feature type="signal peptide" evidence="1">
    <location>
        <begin position="1"/>
        <end position="16"/>
    </location>
</feature>
<dbReference type="PROSITE" id="PS50279">
    <property type="entry name" value="BPTI_KUNITZ_2"/>
    <property type="match status" value="1"/>
</dbReference>
<dbReference type="SUPFAM" id="SSF57362">
    <property type="entry name" value="BPTI-like"/>
    <property type="match status" value="1"/>
</dbReference>
<dbReference type="InterPro" id="IPR036880">
    <property type="entry name" value="Kunitz_BPTI_sf"/>
</dbReference>
<dbReference type="Pfam" id="PF00014">
    <property type="entry name" value="Kunitz_BPTI"/>
    <property type="match status" value="1"/>
</dbReference>
<dbReference type="SMART" id="SM00131">
    <property type="entry name" value="KU"/>
    <property type="match status" value="1"/>
</dbReference>
<dbReference type="CTD" id="25349022"/>
<dbReference type="GeneID" id="25349022"/>
<feature type="chain" id="PRO_5004825145" evidence="1">
    <location>
        <begin position="17"/>
        <end position="77"/>
    </location>
</feature>
<dbReference type="Gene3D" id="4.10.410.10">
    <property type="entry name" value="Pancreatic trypsin inhibitor Kunitz domain"/>
    <property type="match status" value="1"/>
</dbReference>
<evidence type="ECO:0000313" key="4">
    <source>
        <dbReference type="Proteomes" id="UP000053676"/>
    </source>
</evidence>
<organism evidence="3 4">
    <name type="scientific">Necator americanus</name>
    <name type="common">Human hookworm</name>
    <dbReference type="NCBI Taxonomy" id="51031"/>
    <lineage>
        <taxon>Eukaryota</taxon>
        <taxon>Metazoa</taxon>
        <taxon>Ecdysozoa</taxon>
        <taxon>Nematoda</taxon>
        <taxon>Chromadorea</taxon>
        <taxon>Rhabditida</taxon>
        <taxon>Rhabditina</taxon>
        <taxon>Rhabditomorpha</taxon>
        <taxon>Strongyloidea</taxon>
        <taxon>Ancylostomatidae</taxon>
        <taxon>Bunostominae</taxon>
        <taxon>Necator</taxon>
    </lineage>
</organism>
<dbReference type="Proteomes" id="UP000053676">
    <property type="component" value="Unassembled WGS sequence"/>
</dbReference>
<dbReference type="EMBL" id="KI658987">
    <property type="protein sequence ID" value="ETN80711.1"/>
    <property type="molecule type" value="Genomic_DNA"/>
</dbReference>
<feature type="domain" description="BPTI/Kunitz inhibitor" evidence="2">
    <location>
        <begin position="9"/>
        <end position="75"/>
    </location>
</feature>
<sequence length="77" mass="9056">MISAYFILCLLAFATSHPKKRCLENVDHCLVLYQPNLKEKFFYNTHSKECMSAMMTKCKGKRNRFDSLELCQRACKK</sequence>
<accession>W2THQ8</accession>
<dbReference type="AlphaFoldDB" id="W2THQ8"/>
<evidence type="ECO:0000256" key="1">
    <source>
        <dbReference type="SAM" id="SignalP"/>
    </source>
</evidence>
<keyword evidence="4" id="KW-1185">Reference proteome</keyword>
<dbReference type="GO" id="GO:0004867">
    <property type="term" value="F:serine-type endopeptidase inhibitor activity"/>
    <property type="evidence" value="ECO:0007669"/>
    <property type="project" value="InterPro"/>
</dbReference>